<dbReference type="GO" id="GO:0001510">
    <property type="term" value="P:RNA methylation"/>
    <property type="evidence" value="ECO:0007669"/>
    <property type="project" value="InterPro"/>
</dbReference>
<dbReference type="GO" id="GO:0003723">
    <property type="term" value="F:RNA binding"/>
    <property type="evidence" value="ECO:0007669"/>
    <property type="project" value="UniProtKB-UniRule"/>
</dbReference>
<organism evidence="8 9">
    <name type="scientific">Paracoccus aurantiacus</name>
    <dbReference type="NCBI Taxonomy" id="2599412"/>
    <lineage>
        <taxon>Bacteria</taxon>
        <taxon>Pseudomonadati</taxon>
        <taxon>Pseudomonadota</taxon>
        <taxon>Alphaproteobacteria</taxon>
        <taxon>Rhodobacterales</taxon>
        <taxon>Paracoccaceae</taxon>
        <taxon>Paracoccus</taxon>
    </lineage>
</organism>
<dbReference type="InterPro" id="IPR035926">
    <property type="entry name" value="NusB-like_sf"/>
</dbReference>
<feature type="binding site" evidence="5">
    <location>
        <position position="376"/>
    </location>
    <ligand>
        <name>S-adenosyl-L-methionine</name>
        <dbReference type="ChEBI" id="CHEBI:59789"/>
    </ligand>
</feature>
<reference evidence="8 9" key="1">
    <citation type="submission" date="2019-08" db="EMBL/GenBank/DDBJ databases">
        <authorList>
            <person name="Ye J."/>
        </authorList>
    </citation>
    <scope>NUCLEOTIDE SEQUENCE [LARGE SCALE GENOMIC DNA]</scope>
    <source>
        <strain evidence="8 9">TK008</strain>
    </source>
</reference>
<dbReference type="Proteomes" id="UP000321562">
    <property type="component" value="Unassembled WGS sequence"/>
</dbReference>
<name>A0A5C6S5G1_9RHOB</name>
<dbReference type="Gene3D" id="3.40.50.150">
    <property type="entry name" value="Vaccinia Virus protein VP39"/>
    <property type="match status" value="1"/>
</dbReference>
<dbReference type="OrthoDB" id="9810297at2"/>
<dbReference type="AlphaFoldDB" id="A0A5C6S5G1"/>
<dbReference type="Pfam" id="PF01029">
    <property type="entry name" value="NusB"/>
    <property type="match status" value="1"/>
</dbReference>
<protein>
    <submittedName>
        <fullName evidence="8">Methyltransferase domain-containing protein</fullName>
    </submittedName>
</protein>
<dbReference type="CDD" id="cd02440">
    <property type="entry name" value="AdoMet_MTases"/>
    <property type="match status" value="1"/>
</dbReference>
<dbReference type="GO" id="GO:0006355">
    <property type="term" value="P:regulation of DNA-templated transcription"/>
    <property type="evidence" value="ECO:0007669"/>
    <property type="project" value="InterPro"/>
</dbReference>
<keyword evidence="1 5" id="KW-0489">Methyltransferase</keyword>
<dbReference type="InterPro" id="IPR001678">
    <property type="entry name" value="MeTrfase_RsmB-F_NOP2_dom"/>
</dbReference>
<keyword evidence="4 5" id="KW-0694">RNA-binding</keyword>
<dbReference type="EMBL" id="VOPL01000002">
    <property type="protein sequence ID" value="TXB69673.1"/>
    <property type="molecule type" value="Genomic_DNA"/>
</dbReference>
<keyword evidence="3 5" id="KW-0949">S-adenosyl-L-methionine</keyword>
<evidence type="ECO:0000256" key="1">
    <source>
        <dbReference type="ARBA" id="ARBA00022603"/>
    </source>
</evidence>
<keyword evidence="9" id="KW-1185">Reference proteome</keyword>
<keyword evidence="2 5" id="KW-0808">Transferase</keyword>
<feature type="region of interest" description="Disordered" evidence="6">
    <location>
        <begin position="60"/>
        <end position="87"/>
    </location>
</feature>
<proteinExistence type="inferred from homology"/>
<dbReference type="PANTHER" id="PTHR22807">
    <property type="entry name" value="NOP2 YEAST -RELATED NOL1/NOP2/FMU SUN DOMAIN-CONTAINING"/>
    <property type="match status" value="1"/>
</dbReference>
<evidence type="ECO:0000256" key="4">
    <source>
        <dbReference type="ARBA" id="ARBA00022884"/>
    </source>
</evidence>
<dbReference type="Pfam" id="PF01189">
    <property type="entry name" value="Methyltr_RsmB-F"/>
    <property type="match status" value="1"/>
</dbReference>
<evidence type="ECO:0000313" key="9">
    <source>
        <dbReference type="Proteomes" id="UP000321562"/>
    </source>
</evidence>
<accession>A0A5C6S5G1</accession>
<dbReference type="Gene3D" id="1.10.940.10">
    <property type="entry name" value="NusB-like"/>
    <property type="match status" value="1"/>
</dbReference>
<feature type="binding site" evidence="5">
    <location>
        <begin position="313"/>
        <end position="319"/>
    </location>
    <ligand>
        <name>S-adenosyl-L-methionine</name>
        <dbReference type="ChEBI" id="CHEBI:59789"/>
    </ligand>
</feature>
<feature type="active site" description="Nucleophile" evidence="5">
    <location>
        <position position="429"/>
    </location>
</feature>
<dbReference type="InterPro" id="IPR006027">
    <property type="entry name" value="NusB_RsmB_TIM44"/>
</dbReference>
<comment type="similarity">
    <text evidence="5">Belongs to the class I-like SAM-binding methyltransferase superfamily. RsmB/NOP family.</text>
</comment>
<evidence type="ECO:0000256" key="5">
    <source>
        <dbReference type="PROSITE-ProRule" id="PRU01023"/>
    </source>
</evidence>
<feature type="domain" description="SAM-dependent MTase RsmB/NOP-type" evidence="7">
    <location>
        <begin position="210"/>
        <end position="493"/>
    </location>
</feature>
<sequence>MAESHRLWPVAAAEFGRKLCCLGKLAAFFGLGKRADGLWRQIAYLGHGGRPFIRVTTRNLRKGPGLGKPQIRQSHRNAGAGKPPPDAARKGALRLIAGVRDGLSLSDQPSALARLTPPERARAQRLALAVLRNIDRADTLLVQHLSKKPRPDVLDVLRLGTVELLEMGEAPHGAVNAAVGLVQTMGPKGRAASGMVNAVLRKIAGQSAEWTDLPPEEMPDWLREPVTNAWGSEVTLAIEAAHQAGAPVDFTAKPGSAAPGEALPTGSFRLRDTAQITALPGYAEGDWWVQDAAAAMAVRLLDPKPGEHIVDLCAAPGGKTLQLAAAGAQVTAVDISDARLARLRENLQRCGLNAQVVTADALEWHPAQQPDAILLDAPCSATGTIRRHPDLPLIRDGSALDGLTALQAALIDHALTILKPGGRLVFATCSLLQAEGEDQLALALERHPDLTVIQPPADLQDWTTPEGGLRLRPDYWPDRGGMDGFFIACLQKPEASR</sequence>
<dbReference type="InterPro" id="IPR029063">
    <property type="entry name" value="SAM-dependent_MTases_sf"/>
</dbReference>
<evidence type="ECO:0000313" key="8">
    <source>
        <dbReference type="EMBL" id="TXB69673.1"/>
    </source>
</evidence>
<gene>
    <name evidence="8" type="ORF">FQV27_06015</name>
</gene>
<evidence type="ECO:0000259" key="7">
    <source>
        <dbReference type="PROSITE" id="PS51686"/>
    </source>
</evidence>
<dbReference type="InterPro" id="IPR023267">
    <property type="entry name" value="RCMT"/>
</dbReference>
<evidence type="ECO:0000256" key="6">
    <source>
        <dbReference type="SAM" id="MobiDB-lite"/>
    </source>
</evidence>
<dbReference type="PANTHER" id="PTHR22807:SF61">
    <property type="entry name" value="NOL1_NOP2_SUN FAMILY PROTEIN _ ANTITERMINATION NUSB DOMAIN-CONTAINING PROTEIN"/>
    <property type="match status" value="1"/>
</dbReference>
<dbReference type="PRINTS" id="PR02008">
    <property type="entry name" value="RCMTFAMILY"/>
</dbReference>
<evidence type="ECO:0000256" key="3">
    <source>
        <dbReference type="ARBA" id="ARBA00022691"/>
    </source>
</evidence>
<dbReference type="PROSITE" id="PS51686">
    <property type="entry name" value="SAM_MT_RSMB_NOP"/>
    <property type="match status" value="1"/>
</dbReference>
<dbReference type="GO" id="GO:0008173">
    <property type="term" value="F:RNA methyltransferase activity"/>
    <property type="evidence" value="ECO:0007669"/>
    <property type="project" value="InterPro"/>
</dbReference>
<evidence type="ECO:0000256" key="2">
    <source>
        <dbReference type="ARBA" id="ARBA00022679"/>
    </source>
</evidence>
<feature type="binding site" evidence="5">
    <location>
        <position position="360"/>
    </location>
    <ligand>
        <name>S-adenosyl-L-methionine</name>
        <dbReference type="ChEBI" id="CHEBI:59789"/>
    </ligand>
</feature>
<dbReference type="SUPFAM" id="SSF53335">
    <property type="entry name" value="S-adenosyl-L-methionine-dependent methyltransferases"/>
    <property type="match status" value="1"/>
</dbReference>
<comment type="caution">
    <text evidence="8">The sequence shown here is derived from an EMBL/GenBank/DDBJ whole genome shotgun (WGS) entry which is preliminary data.</text>
</comment>
<dbReference type="SUPFAM" id="SSF48013">
    <property type="entry name" value="NusB-like"/>
    <property type="match status" value="1"/>
</dbReference>
<dbReference type="InterPro" id="IPR049560">
    <property type="entry name" value="MeTrfase_RsmB-F_NOP2_cat"/>
</dbReference>
<feature type="binding site" evidence="5">
    <location>
        <position position="334"/>
    </location>
    <ligand>
        <name>S-adenosyl-L-methionine</name>
        <dbReference type="ChEBI" id="CHEBI:59789"/>
    </ligand>
</feature>